<dbReference type="Proteomes" id="UP000265816">
    <property type="component" value="Unassembled WGS sequence"/>
</dbReference>
<proteinExistence type="inferred from homology"/>
<gene>
    <name evidence="14" type="primary">fluC</name>
    <name evidence="14" type="synonym">crcB</name>
    <name evidence="15" type="ORF">D1970_08465</name>
</gene>
<protein>
    <recommendedName>
        <fullName evidence="14">Fluoride-specific ion channel FluC</fullName>
    </recommendedName>
</protein>
<keyword evidence="5 14" id="KW-0479">Metal-binding</keyword>
<dbReference type="PANTHER" id="PTHR28259">
    <property type="entry name" value="FLUORIDE EXPORT PROTEIN 1-RELATED"/>
    <property type="match status" value="1"/>
</dbReference>
<evidence type="ECO:0000256" key="8">
    <source>
        <dbReference type="ARBA" id="ARBA00023065"/>
    </source>
</evidence>
<name>A0A398B6W4_9BACI</name>
<keyword evidence="6 14" id="KW-1133">Transmembrane helix</keyword>
<dbReference type="RefSeq" id="WP_119112435.1">
    <property type="nucleotide sequence ID" value="NZ_CBCSEO010000002.1"/>
</dbReference>
<comment type="caution">
    <text evidence="15">The sequence shown here is derived from an EMBL/GenBank/DDBJ whole genome shotgun (WGS) entry which is preliminary data.</text>
</comment>
<dbReference type="EMBL" id="QWVT01000015">
    <property type="protein sequence ID" value="RID85582.1"/>
    <property type="molecule type" value="Genomic_DNA"/>
</dbReference>
<keyword evidence="16" id="KW-1185">Reference proteome</keyword>
<comment type="subcellular location">
    <subcellularLocation>
        <location evidence="1 14">Cell membrane</location>
        <topology evidence="1 14">Multi-pass membrane protein</topology>
    </subcellularLocation>
</comment>
<reference evidence="15 16" key="1">
    <citation type="submission" date="2018-08" db="EMBL/GenBank/DDBJ databases">
        <title>Bacillus jemisoniae sp. nov., Bacillus chryseoplanitiae sp. nov., Bacillus resnikiae sp. nov., and Bacillus frankliniae sp. nov., isolated from Viking spacecraft and associated surfaces.</title>
        <authorList>
            <person name="Seuylemezian A."/>
            <person name="Vaishampayan P."/>
        </authorList>
    </citation>
    <scope>NUCLEOTIDE SEQUENCE [LARGE SCALE GENOMIC DNA]</scope>
    <source>
        <strain evidence="15 16">JJ-247</strain>
    </source>
</reference>
<feature type="transmembrane region" description="Helical" evidence="14">
    <location>
        <begin position="57"/>
        <end position="80"/>
    </location>
</feature>
<feature type="transmembrane region" description="Helical" evidence="14">
    <location>
        <begin position="92"/>
        <end position="112"/>
    </location>
</feature>
<evidence type="ECO:0000256" key="10">
    <source>
        <dbReference type="ARBA" id="ARBA00023303"/>
    </source>
</evidence>
<comment type="catalytic activity">
    <reaction evidence="12">
        <text>fluoride(in) = fluoride(out)</text>
        <dbReference type="Rhea" id="RHEA:76159"/>
        <dbReference type="ChEBI" id="CHEBI:17051"/>
    </reaction>
    <physiologicalReaction direction="left-to-right" evidence="12">
        <dbReference type="Rhea" id="RHEA:76160"/>
    </physiologicalReaction>
</comment>
<keyword evidence="3 14" id="KW-1003">Cell membrane</keyword>
<evidence type="ECO:0000256" key="4">
    <source>
        <dbReference type="ARBA" id="ARBA00022692"/>
    </source>
</evidence>
<evidence type="ECO:0000256" key="7">
    <source>
        <dbReference type="ARBA" id="ARBA00023053"/>
    </source>
</evidence>
<dbReference type="GO" id="GO:0005886">
    <property type="term" value="C:plasma membrane"/>
    <property type="evidence" value="ECO:0007669"/>
    <property type="project" value="UniProtKB-SubCell"/>
</dbReference>
<keyword evidence="10 14" id="KW-0407">Ion channel</keyword>
<evidence type="ECO:0000256" key="9">
    <source>
        <dbReference type="ARBA" id="ARBA00023136"/>
    </source>
</evidence>
<feature type="binding site" evidence="14">
    <location>
        <position position="70"/>
    </location>
    <ligand>
        <name>Na(+)</name>
        <dbReference type="ChEBI" id="CHEBI:29101"/>
        <note>structural</note>
    </ligand>
</feature>
<comment type="similarity">
    <text evidence="11 14">Belongs to the fluoride channel Fluc/FEX (TC 1.A.43) family.</text>
</comment>
<sequence>MKTVLLVSLGGCVGAVCRYWIQNKLGGPRFPVGTLTVNLFGSLLLGLLAGTKIGGPLYLLAGTGFMGAFTTFSTLNVDLLRLFSSREHKIGMIYLAVTYAGGLSAVFFGYWLGTIIMK</sequence>
<evidence type="ECO:0000256" key="12">
    <source>
        <dbReference type="ARBA" id="ARBA00035585"/>
    </source>
</evidence>
<evidence type="ECO:0000256" key="5">
    <source>
        <dbReference type="ARBA" id="ARBA00022723"/>
    </source>
</evidence>
<evidence type="ECO:0000313" key="15">
    <source>
        <dbReference type="EMBL" id="RID85582.1"/>
    </source>
</evidence>
<comment type="activity regulation">
    <text evidence="14">Na(+) is not transported, but it plays an essential structural role and its presence is essential for fluoride channel function.</text>
</comment>
<dbReference type="PANTHER" id="PTHR28259:SF16">
    <property type="entry name" value="FLUORIDE-SPECIFIC ION CHANNEL FLUC 2"/>
    <property type="match status" value="1"/>
</dbReference>
<dbReference type="InterPro" id="IPR003691">
    <property type="entry name" value="FluC"/>
</dbReference>
<feature type="binding site" evidence="14">
    <location>
        <position position="67"/>
    </location>
    <ligand>
        <name>Na(+)</name>
        <dbReference type="ChEBI" id="CHEBI:29101"/>
        <note>structural</note>
    </ligand>
</feature>
<evidence type="ECO:0000256" key="3">
    <source>
        <dbReference type="ARBA" id="ARBA00022475"/>
    </source>
</evidence>
<feature type="transmembrane region" description="Helical" evidence="14">
    <location>
        <begin position="30"/>
        <end position="50"/>
    </location>
</feature>
<organism evidence="15 16">
    <name type="scientific">Mesobacillus zeae</name>
    <dbReference type="NCBI Taxonomy" id="1917180"/>
    <lineage>
        <taxon>Bacteria</taxon>
        <taxon>Bacillati</taxon>
        <taxon>Bacillota</taxon>
        <taxon>Bacilli</taxon>
        <taxon>Bacillales</taxon>
        <taxon>Bacillaceae</taxon>
        <taxon>Mesobacillus</taxon>
    </lineage>
</organism>
<evidence type="ECO:0000313" key="16">
    <source>
        <dbReference type="Proteomes" id="UP000265816"/>
    </source>
</evidence>
<evidence type="ECO:0000256" key="14">
    <source>
        <dbReference type="HAMAP-Rule" id="MF_00454"/>
    </source>
</evidence>
<keyword evidence="4 14" id="KW-0812">Transmembrane</keyword>
<evidence type="ECO:0000256" key="2">
    <source>
        <dbReference type="ARBA" id="ARBA00022448"/>
    </source>
</evidence>
<evidence type="ECO:0000256" key="13">
    <source>
        <dbReference type="ARBA" id="ARBA00049940"/>
    </source>
</evidence>
<evidence type="ECO:0000256" key="11">
    <source>
        <dbReference type="ARBA" id="ARBA00035120"/>
    </source>
</evidence>
<dbReference type="OrthoDB" id="9815830at2"/>
<dbReference type="Pfam" id="PF02537">
    <property type="entry name" value="CRCB"/>
    <property type="match status" value="1"/>
</dbReference>
<accession>A0A398B6W4</accession>
<dbReference type="HAMAP" id="MF_00454">
    <property type="entry name" value="FluC"/>
    <property type="match status" value="1"/>
</dbReference>
<dbReference type="GO" id="GO:0062054">
    <property type="term" value="F:fluoride channel activity"/>
    <property type="evidence" value="ECO:0007669"/>
    <property type="project" value="UniProtKB-UniRule"/>
</dbReference>
<keyword evidence="9 14" id="KW-0472">Membrane</keyword>
<comment type="function">
    <text evidence="13 14">Fluoride-specific ion channel. Important for reducing fluoride concentration in the cell, thus reducing its toxicity.</text>
</comment>
<dbReference type="GO" id="GO:0046872">
    <property type="term" value="F:metal ion binding"/>
    <property type="evidence" value="ECO:0007669"/>
    <property type="project" value="UniProtKB-KW"/>
</dbReference>
<evidence type="ECO:0000256" key="1">
    <source>
        <dbReference type="ARBA" id="ARBA00004651"/>
    </source>
</evidence>
<dbReference type="AlphaFoldDB" id="A0A398B6W4"/>
<keyword evidence="7 14" id="KW-0915">Sodium</keyword>
<dbReference type="GO" id="GO:0140114">
    <property type="term" value="P:cellular detoxification of fluoride"/>
    <property type="evidence" value="ECO:0007669"/>
    <property type="project" value="UniProtKB-UniRule"/>
</dbReference>
<keyword evidence="8 14" id="KW-0406">Ion transport</keyword>
<keyword evidence="2 14" id="KW-0813">Transport</keyword>
<evidence type="ECO:0000256" key="6">
    <source>
        <dbReference type="ARBA" id="ARBA00022989"/>
    </source>
</evidence>